<accession>A0A1W6ZQF3</accession>
<dbReference type="SUPFAM" id="SSF50129">
    <property type="entry name" value="GroES-like"/>
    <property type="match status" value="1"/>
</dbReference>
<dbReference type="EMBL" id="CP021112">
    <property type="protein sequence ID" value="ARP99638.1"/>
    <property type="molecule type" value="Genomic_DNA"/>
</dbReference>
<dbReference type="Pfam" id="PF08240">
    <property type="entry name" value="ADH_N"/>
    <property type="match status" value="1"/>
</dbReference>
<dbReference type="KEGG" id="psin:CAK95_11480"/>
<dbReference type="InterPro" id="IPR036291">
    <property type="entry name" value="NAD(P)-bd_dom_sf"/>
</dbReference>
<dbReference type="Proteomes" id="UP000194137">
    <property type="component" value="Chromosome"/>
</dbReference>
<name>A0A1W6ZQF3_9HYPH</name>
<dbReference type="PANTHER" id="PTHR45033">
    <property type="match status" value="1"/>
</dbReference>
<dbReference type="SUPFAM" id="SSF51735">
    <property type="entry name" value="NAD(P)-binding Rossmann-fold domains"/>
    <property type="match status" value="1"/>
</dbReference>
<dbReference type="Gene3D" id="3.90.180.10">
    <property type="entry name" value="Medium-chain alcohol dehydrogenases, catalytic domain"/>
    <property type="match status" value="1"/>
</dbReference>
<dbReference type="InterPro" id="IPR013154">
    <property type="entry name" value="ADH-like_N"/>
</dbReference>
<dbReference type="AlphaFoldDB" id="A0A1W6ZQF3"/>
<dbReference type="RefSeq" id="WP_086088046.1">
    <property type="nucleotide sequence ID" value="NZ_CP021112.1"/>
</dbReference>
<dbReference type="InterPro" id="IPR052711">
    <property type="entry name" value="Zinc_ADH-like"/>
</dbReference>
<dbReference type="GO" id="GO:0016491">
    <property type="term" value="F:oxidoreductase activity"/>
    <property type="evidence" value="ECO:0007669"/>
    <property type="project" value="InterPro"/>
</dbReference>
<dbReference type="InterPro" id="IPR020843">
    <property type="entry name" value="ER"/>
</dbReference>
<proteinExistence type="predicted"/>
<gene>
    <name evidence="1" type="ORF">CAK95_11480</name>
</gene>
<dbReference type="PANTHER" id="PTHR45033:SF2">
    <property type="entry name" value="ZINC-TYPE ALCOHOL DEHYDROGENASE-LIKE PROTEIN C1773.06C"/>
    <property type="match status" value="1"/>
</dbReference>
<dbReference type="STRING" id="1235591.CAK95_11480"/>
<keyword evidence="2" id="KW-1185">Reference proteome</keyword>
<evidence type="ECO:0000313" key="1">
    <source>
        <dbReference type="EMBL" id="ARP99638.1"/>
    </source>
</evidence>
<dbReference type="OrthoDB" id="9790818at2"/>
<protein>
    <submittedName>
        <fullName evidence="1">NAD(P)-dependent alcohol dehydrogenase</fullName>
    </submittedName>
</protein>
<dbReference type="Gene3D" id="3.40.50.720">
    <property type="entry name" value="NAD(P)-binding Rossmann-like Domain"/>
    <property type="match status" value="1"/>
</dbReference>
<evidence type="ECO:0000313" key="2">
    <source>
        <dbReference type="Proteomes" id="UP000194137"/>
    </source>
</evidence>
<dbReference type="SMART" id="SM00829">
    <property type="entry name" value="PKS_ER"/>
    <property type="match status" value="1"/>
</dbReference>
<dbReference type="InterPro" id="IPR011032">
    <property type="entry name" value="GroES-like_sf"/>
</dbReference>
<sequence length="337" mass="35958">MKAMVMGGLGLSNLALQDLPDPRPGPGQVLVRLHAASLNYRDLLTLDGKYGSMQRRENLILLSDGAGEIAEIGAGVKEWKVGDRVVGCFFPFWQNGEPQDYLLRDAPGGLADGMACQYRVFNSDAILPIPPQLSFVEAATLPCAALTAWSAVRAAHKTGPEHVVLTQGTGGVSLFALQFAKAAGATVIATSSSEEKLRRLRSLGADHVINYRDDAEWGKTARKLTKGRGVDLVVEVGGAGTIKQSIRATKLGGTIPLIGVVAGPSLDLPLPLITMNLLKVVGVALGNRRQFADMLRAIEHHAIKPVVDRVFPLTELPEALAWLQAGKHVGKVCIEID</sequence>
<dbReference type="Pfam" id="PF00107">
    <property type="entry name" value="ADH_zinc_N"/>
    <property type="match status" value="1"/>
</dbReference>
<dbReference type="InterPro" id="IPR013149">
    <property type="entry name" value="ADH-like_C"/>
</dbReference>
<dbReference type="CDD" id="cd08276">
    <property type="entry name" value="MDR7"/>
    <property type="match status" value="1"/>
</dbReference>
<reference evidence="1 2" key="1">
    <citation type="submission" date="2017-05" db="EMBL/GenBank/DDBJ databases">
        <title>Full genome sequence of Pseudorhodoplanes sinuspersici.</title>
        <authorList>
            <person name="Dastgheib S.M.M."/>
            <person name="Shavandi M."/>
            <person name="Tirandaz H."/>
        </authorList>
    </citation>
    <scope>NUCLEOTIDE SEQUENCE [LARGE SCALE GENOMIC DNA]</scope>
    <source>
        <strain evidence="1 2">RIPI110</strain>
    </source>
</reference>
<organism evidence="1 2">
    <name type="scientific">Pseudorhodoplanes sinuspersici</name>
    <dbReference type="NCBI Taxonomy" id="1235591"/>
    <lineage>
        <taxon>Bacteria</taxon>
        <taxon>Pseudomonadati</taxon>
        <taxon>Pseudomonadota</taxon>
        <taxon>Alphaproteobacteria</taxon>
        <taxon>Hyphomicrobiales</taxon>
        <taxon>Pseudorhodoplanes</taxon>
    </lineage>
</organism>